<accession>A0AAW1YER0</accession>
<proteinExistence type="predicted"/>
<organism evidence="1 2">
    <name type="scientific">Rubus argutus</name>
    <name type="common">Southern blackberry</name>
    <dbReference type="NCBI Taxonomy" id="59490"/>
    <lineage>
        <taxon>Eukaryota</taxon>
        <taxon>Viridiplantae</taxon>
        <taxon>Streptophyta</taxon>
        <taxon>Embryophyta</taxon>
        <taxon>Tracheophyta</taxon>
        <taxon>Spermatophyta</taxon>
        <taxon>Magnoliopsida</taxon>
        <taxon>eudicotyledons</taxon>
        <taxon>Gunneridae</taxon>
        <taxon>Pentapetalae</taxon>
        <taxon>rosids</taxon>
        <taxon>fabids</taxon>
        <taxon>Rosales</taxon>
        <taxon>Rosaceae</taxon>
        <taxon>Rosoideae</taxon>
        <taxon>Rosoideae incertae sedis</taxon>
        <taxon>Rubus</taxon>
    </lineage>
</organism>
<name>A0AAW1YER0_RUBAR</name>
<comment type="caution">
    <text evidence="1">The sequence shown here is derived from an EMBL/GenBank/DDBJ whole genome shotgun (WGS) entry which is preliminary data.</text>
</comment>
<protein>
    <submittedName>
        <fullName evidence="1">Uncharacterized protein</fullName>
    </submittedName>
</protein>
<dbReference type="Proteomes" id="UP001457282">
    <property type="component" value="Unassembled WGS sequence"/>
</dbReference>
<gene>
    <name evidence="1" type="ORF">M0R45_003343</name>
</gene>
<dbReference type="EMBL" id="JBEDUW010000001">
    <property type="protein sequence ID" value="KAK9947731.1"/>
    <property type="molecule type" value="Genomic_DNA"/>
</dbReference>
<dbReference type="AlphaFoldDB" id="A0AAW1YER0"/>
<evidence type="ECO:0000313" key="2">
    <source>
        <dbReference type="Proteomes" id="UP001457282"/>
    </source>
</evidence>
<evidence type="ECO:0000313" key="1">
    <source>
        <dbReference type="EMBL" id="KAK9947731.1"/>
    </source>
</evidence>
<keyword evidence="2" id="KW-1185">Reference proteome</keyword>
<sequence>MKMKKLSYFRSSRLANDFVAEIYEPHRRRGCRSFKTAQPWLLYSSETTSNELELVATVKRTIKVDGVSKMNGLDDLEDESDNDRGGTMKLGAAAGREFEQRIELSDDVVDWAALTAGVGYGSWV</sequence>
<reference evidence="1 2" key="1">
    <citation type="journal article" date="2023" name="G3 (Bethesda)">
        <title>A chromosome-length genome assembly and annotation of blackberry (Rubus argutus, cv. 'Hillquist').</title>
        <authorList>
            <person name="Bruna T."/>
            <person name="Aryal R."/>
            <person name="Dudchenko O."/>
            <person name="Sargent D.J."/>
            <person name="Mead D."/>
            <person name="Buti M."/>
            <person name="Cavallini A."/>
            <person name="Hytonen T."/>
            <person name="Andres J."/>
            <person name="Pham M."/>
            <person name="Weisz D."/>
            <person name="Mascagni F."/>
            <person name="Usai G."/>
            <person name="Natali L."/>
            <person name="Bassil N."/>
            <person name="Fernandez G.E."/>
            <person name="Lomsadze A."/>
            <person name="Armour M."/>
            <person name="Olukolu B."/>
            <person name="Poorten T."/>
            <person name="Britton C."/>
            <person name="Davik J."/>
            <person name="Ashrafi H."/>
            <person name="Aiden E.L."/>
            <person name="Borodovsky M."/>
            <person name="Worthington M."/>
        </authorList>
    </citation>
    <scope>NUCLEOTIDE SEQUENCE [LARGE SCALE GENOMIC DNA]</scope>
    <source>
        <strain evidence="1">PI 553951</strain>
    </source>
</reference>